<keyword evidence="9" id="KW-0472">Membrane</keyword>
<dbReference type="Ensembl" id="ENSCCRT00000062060.2">
    <property type="protein sequence ID" value="ENSCCRP00000057250.2"/>
    <property type="gene ID" value="ENSCCRG00000030695.2"/>
</dbReference>
<sequence length="260" mass="29300">MKSKVMERFKETRLVVCLLLSLTLSVDLGFAFGQNKDTEFTFLLPAGATECFFQTATQNGSMEVEYQVIAGSGLDIGFTLISPSGYRLVSDFRKSDGIHTVDLTEEGDYRICFDNSFSHISEKMVYVEVIVDGPEEEDEDDEDWAALAEPEDSLEYKLEDIRDSMDTVHKNLERSRQLQTTLRAFEARDRYLLEDNLWRVSFWSSVSLLVMKQASCPHGAVEQPYGDPPPEHRISFTISSLAVGEVDVCSTTATKSTDQQ</sequence>
<proteinExistence type="inferred from homology"/>
<keyword evidence="6" id="KW-0732">Signal</keyword>
<evidence type="ECO:0000259" key="11">
    <source>
        <dbReference type="PROSITE" id="PS50866"/>
    </source>
</evidence>
<evidence type="ECO:0000256" key="3">
    <source>
        <dbReference type="ARBA" id="ARBA00004619"/>
    </source>
</evidence>
<feature type="domain" description="GOLD" evidence="11">
    <location>
        <begin position="49"/>
        <end position="131"/>
    </location>
</feature>
<dbReference type="GO" id="GO:0005789">
    <property type="term" value="C:endoplasmic reticulum membrane"/>
    <property type="evidence" value="ECO:0007669"/>
    <property type="project" value="UniProtKB-SubCell"/>
</dbReference>
<dbReference type="GeneTree" id="ENSGT00940000158445"/>
<evidence type="ECO:0000256" key="7">
    <source>
        <dbReference type="ARBA" id="ARBA00022824"/>
    </source>
</evidence>
<comment type="similarity">
    <text evidence="4 10">Belongs to the EMP24/GP25L family.</text>
</comment>
<evidence type="ECO:0000313" key="12">
    <source>
        <dbReference type="Ensembl" id="ENSCCRP00000057250.2"/>
    </source>
</evidence>
<dbReference type="Proteomes" id="UP001108240">
    <property type="component" value="Unplaced"/>
</dbReference>
<evidence type="ECO:0000313" key="13">
    <source>
        <dbReference type="Proteomes" id="UP001108240"/>
    </source>
</evidence>
<evidence type="ECO:0000256" key="8">
    <source>
        <dbReference type="ARBA" id="ARBA00022989"/>
    </source>
</evidence>
<dbReference type="PROSITE" id="PS50866">
    <property type="entry name" value="GOLD"/>
    <property type="match status" value="1"/>
</dbReference>
<accession>A0A8C1HKJ6</accession>
<keyword evidence="5 10" id="KW-0812">Transmembrane</keyword>
<dbReference type="InterPro" id="IPR036598">
    <property type="entry name" value="GOLD_dom_sf"/>
</dbReference>
<dbReference type="SUPFAM" id="SSF101576">
    <property type="entry name" value="Supernatant protein factor (SPF), C-terminal domain"/>
    <property type="match status" value="1"/>
</dbReference>
<comment type="subcellular location">
    <subcellularLocation>
        <location evidence="1">Endoplasmic reticulum membrane</location>
        <topology evidence="1">Single-pass type I membrane protein</topology>
    </subcellularLocation>
    <subcellularLocation>
        <location evidence="2">Endoplasmic reticulum-Golgi intermediate compartment membrane</location>
        <topology evidence="2">Single-pass type I membrane protein</topology>
    </subcellularLocation>
    <subcellularLocation>
        <location evidence="3">Golgi apparatus</location>
        <location evidence="3">cis-Golgi network membrane</location>
        <topology evidence="3">Single-pass type I membrane protein</topology>
    </subcellularLocation>
    <subcellularLocation>
        <location evidence="10">Membrane</location>
        <topology evidence="10">Single-pass type I membrane protein</topology>
    </subcellularLocation>
</comment>
<dbReference type="PANTHER" id="PTHR22811">
    <property type="entry name" value="TRANSMEMBRANE EMP24 DOMAIN-CONTAINING PROTEIN"/>
    <property type="match status" value="1"/>
</dbReference>
<keyword evidence="8" id="KW-1133">Transmembrane helix</keyword>
<keyword evidence="7" id="KW-0256">Endoplasmic reticulum</keyword>
<evidence type="ECO:0000256" key="10">
    <source>
        <dbReference type="RuleBase" id="RU003827"/>
    </source>
</evidence>
<evidence type="ECO:0000256" key="6">
    <source>
        <dbReference type="ARBA" id="ARBA00022729"/>
    </source>
</evidence>
<dbReference type="Pfam" id="PF01105">
    <property type="entry name" value="EMP24_GP25L"/>
    <property type="match status" value="1"/>
</dbReference>
<name>A0A8C1HKJ6_CYPCA</name>
<organism evidence="12 13">
    <name type="scientific">Cyprinus carpio carpio</name>
    <dbReference type="NCBI Taxonomy" id="630221"/>
    <lineage>
        <taxon>Eukaryota</taxon>
        <taxon>Metazoa</taxon>
        <taxon>Chordata</taxon>
        <taxon>Craniata</taxon>
        <taxon>Vertebrata</taxon>
        <taxon>Euteleostomi</taxon>
        <taxon>Actinopterygii</taxon>
        <taxon>Neopterygii</taxon>
        <taxon>Teleostei</taxon>
        <taxon>Ostariophysi</taxon>
        <taxon>Cypriniformes</taxon>
        <taxon>Cyprinidae</taxon>
        <taxon>Cyprininae</taxon>
        <taxon>Cyprinus</taxon>
    </lineage>
</organism>
<protein>
    <submittedName>
        <fullName evidence="12">Transmembrane p24 trafficking protein 1a</fullName>
    </submittedName>
</protein>
<reference evidence="12" key="1">
    <citation type="submission" date="2025-08" db="UniProtKB">
        <authorList>
            <consortium name="Ensembl"/>
        </authorList>
    </citation>
    <scope>IDENTIFICATION</scope>
</reference>
<dbReference type="OMA" id="QVYMIKK"/>
<evidence type="ECO:0000256" key="4">
    <source>
        <dbReference type="ARBA" id="ARBA00007104"/>
    </source>
</evidence>
<evidence type="ECO:0000256" key="2">
    <source>
        <dbReference type="ARBA" id="ARBA00004151"/>
    </source>
</evidence>
<dbReference type="GO" id="GO:0005794">
    <property type="term" value="C:Golgi apparatus"/>
    <property type="evidence" value="ECO:0007669"/>
    <property type="project" value="UniProtKB-SubCell"/>
</dbReference>
<dbReference type="InterPro" id="IPR015720">
    <property type="entry name" value="Emp24-like"/>
</dbReference>
<dbReference type="GO" id="GO:0033116">
    <property type="term" value="C:endoplasmic reticulum-Golgi intermediate compartment membrane"/>
    <property type="evidence" value="ECO:0007669"/>
    <property type="project" value="UniProtKB-SubCell"/>
</dbReference>
<evidence type="ECO:0000256" key="1">
    <source>
        <dbReference type="ARBA" id="ARBA00004115"/>
    </source>
</evidence>
<dbReference type="Gene3D" id="2.60.120.680">
    <property type="entry name" value="GOLD domain"/>
    <property type="match status" value="1"/>
</dbReference>
<keyword evidence="13" id="KW-1185">Reference proteome</keyword>
<dbReference type="InterPro" id="IPR009038">
    <property type="entry name" value="GOLD_dom"/>
</dbReference>
<evidence type="ECO:0000256" key="5">
    <source>
        <dbReference type="ARBA" id="ARBA00022692"/>
    </source>
</evidence>
<evidence type="ECO:0000256" key="9">
    <source>
        <dbReference type="ARBA" id="ARBA00023136"/>
    </source>
</evidence>
<reference evidence="12" key="2">
    <citation type="submission" date="2025-09" db="UniProtKB">
        <authorList>
            <consortium name="Ensembl"/>
        </authorList>
    </citation>
    <scope>IDENTIFICATION</scope>
</reference>
<dbReference type="AlphaFoldDB" id="A0A8C1HKJ6"/>
<dbReference type="SMART" id="SM01190">
    <property type="entry name" value="EMP24_GP25L"/>
    <property type="match status" value="1"/>
</dbReference>